<dbReference type="SUPFAM" id="SSF52799">
    <property type="entry name" value="(Phosphotyrosine protein) phosphatases II"/>
    <property type="match status" value="1"/>
</dbReference>
<evidence type="ECO:0000259" key="5">
    <source>
        <dbReference type="PROSITE" id="PS50056"/>
    </source>
</evidence>
<dbReference type="InterPro" id="IPR000242">
    <property type="entry name" value="PTP_cat"/>
</dbReference>
<name>A0A420HYC7_9PEZI</name>
<dbReference type="OrthoDB" id="6058203at2759"/>
<dbReference type="SUPFAM" id="SSF52821">
    <property type="entry name" value="Rhodanese/Cell cycle control phosphatase"/>
    <property type="match status" value="1"/>
</dbReference>
<dbReference type="InterPro" id="IPR050348">
    <property type="entry name" value="Protein-Tyr_Phosphatase"/>
</dbReference>
<dbReference type="GO" id="GO:0004725">
    <property type="term" value="F:protein tyrosine phosphatase activity"/>
    <property type="evidence" value="ECO:0007669"/>
    <property type="project" value="UniProtKB-EC"/>
</dbReference>
<dbReference type="CDD" id="cd01446">
    <property type="entry name" value="DSP_MapKP"/>
    <property type="match status" value="1"/>
</dbReference>
<dbReference type="Pfam" id="PF00581">
    <property type="entry name" value="Rhodanese"/>
    <property type="match status" value="1"/>
</dbReference>
<dbReference type="InterPro" id="IPR016130">
    <property type="entry name" value="Tyr_Pase_AS"/>
</dbReference>
<dbReference type="EMBL" id="MCFK01003362">
    <property type="protein sequence ID" value="RKF62423.1"/>
    <property type="molecule type" value="Genomic_DNA"/>
</dbReference>
<evidence type="ECO:0000256" key="3">
    <source>
        <dbReference type="SAM" id="MobiDB-lite"/>
    </source>
</evidence>
<dbReference type="PROSITE" id="PS50056">
    <property type="entry name" value="TYR_PHOSPHATASE_2"/>
    <property type="match status" value="1"/>
</dbReference>
<dbReference type="PROSITE" id="PS50055">
    <property type="entry name" value="TYR_PHOSPHATASE_PTP"/>
    <property type="match status" value="1"/>
</dbReference>
<evidence type="ECO:0000259" key="4">
    <source>
        <dbReference type="PROSITE" id="PS50055"/>
    </source>
</evidence>
<dbReference type="Gene3D" id="3.90.190.10">
    <property type="entry name" value="Protein tyrosine phosphatase superfamily"/>
    <property type="match status" value="1"/>
</dbReference>
<gene>
    <name evidence="7" type="ORF">OnM2_033080</name>
</gene>
<dbReference type="PROSITE" id="PS00383">
    <property type="entry name" value="TYR_PHOSPHATASE_1"/>
    <property type="match status" value="1"/>
</dbReference>
<reference evidence="7 8" key="1">
    <citation type="journal article" date="2018" name="BMC Genomics">
        <title>Comparative genome analyses reveal sequence features reflecting distinct modes of host-adaptation between dicot and monocot powdery mildew.</title>
        <authorList>
            <person name="Wu Y."/>
            <person name="Ma X."/>
            <person name="Pan Z."/>
            <person name="Kale S.D."/>
            <person name="Song Y."/>
            <person name="King H."/>
            <person name="Zhang Q."/>
            <person name="Presley C."/>
            <person name="Deng X."/>
            <person name="Wei C.I."/>
            <person name="Xiao S."/>
        </authorList>
    </citation>
    <scope>NUCLEOTIDE SEQUENCE [LARGE SCALE GENOMIC DNA]</scope>
    <source>
        <strain evidence="7">UMSG2</strain>
    </source>
</reference>
<dbReference type="Proteomes" id="UP000286134">
    <property type="component" value="Unassembled WGS sequence"/>
</dbReference>
<accession>A0A420HYC7</accession>
<comment type="similarity">
    <text evidence="1">Belongs to the protein-tyrosine phosphatase family. Non-receptor class subfamily.</text>
</comment>
<dbReference type="PRINTS" id="PR00700">
    <property type="entry name" value="PRTYPHPHTASE"/>
</dbReference>
<dbReference type="EC" id="3.1.3.48" evidence="2"/>
<dbReference type="AlphaFoldDB" id="A0A420HYC7"/>
<comment type="caution">
    <text evidence="7">The sequence shown here is derived from an EMBL/GenBank/DDBJ whole genome shotgun (WGS) entry which is preliminary data.</text>
</comment>
<protein>
    <recommendedName>
        <fullName evidence="2">protein-tyrosine-phosphatase</fullName>
        <ecNumber evidence="2">3.1.3.48</ecNumber>
    </recommendedName>
</protein>
<dbReference type="InterPro" id="IPR001763">
    <property type="entry name" value="Rhodanese-like_dom"/>
</dbReference>
<dbReference type="Pfam" id="PF00102">
    <property type="entry name" value="Y_phosphatase"/>
    <property type="match status" value="2"/>
</dbReference>
<dbReference type="InterPro" id="IPR036873">
    <property type="entry name" value="Rhodanese-like_dom_sf"/>
</dbReference>
<dbReference type="Gene3D" id="3.40.250.10">
    <property type="entry name" value="Rhodanese-like domain"/>
    <property type="match status" value="1"/>
</dbReference>
<feature type="region of interest" description="Disordered" evidence="3">
    <location>
        <begin position="1"/>
        <end position="43"/>
    </location>
</feature>
<evidence type="ECO:0000256" key="2">
    <source>
        <dbReference type="ARBA" id="ARBA00013064"/>
    </source>
</evidence>
<dbReference type="STRING" id="212602.A0A420HYC7"/>
<dbReference type="InterPro" id="IPR029021">
    <property type="entry name" value="Prot-tyrosine_phosphatase-like"/>
</dbReference>
<dbReference type="InterPro" id="IPR003595">
    <property type="entry name" value="Tyr_Pase_cat"/>
</dbReference>
<organism evidence="7 8">
    <name type="scientific">Erysiphe neolycopersici</name>
    <dbReference type="NCBI Taxonomy" id="212602"/>
    <lineage>
        <taxon>Eukaryota</taxon>
        <taxon>Fungi</taxon>
        <taxon>Dikarya</taxon>
        <taxon>Ascomycota</taxon>
        <taxon>Pezizomycotina</taxon>
        <taxon>Leotiomycetes</taxon>
        <taxon>Erysiphales</taxon>
        <taxon>Erysiphaceae</taxon>
        <taxon>Erysiphe</taxon>
    </lineage>
</organism>
<feature type="region of interest" description="Disordered" evidence="3">
    <location>
        <begin position="149"/>
        <end position="192"/>
    </location>
</feature>
<feature type="domain" description="Tyrosine specific protein phosphatases" evidence="5">
    <location>
        <begin position="716"/>
        <end position="838"/>
    </location>
</feature>
<feature type="compositionally biased region" description="Polar residues" evidence="3">
    <location>
        <begin position="10"/>
        <end position="42"/>
    </location>
</feature>
<dbReference type="PANTHER" id="PTHR19134">
    <property type="entry name" value="RECEPTOR-TYPE TYROSINE-PROTEIN PHOSPHATASE"/>
    <property type="match status" value="1"/>
</dbReference>
<dbReference type="InterPro" id="IPR000387">
    <property type="entry name" value="Tyr_Pase_dom"/>
</dbReference>
<dbReference type="PROSITE" id="PS50206">
    <property type="entry name" value="RHODANESE_3"/>
    <property type="match status" value="1"/>
</dbReference>
<dbReference type="CDD" id="cd18533">
    <property type="entry name" value="PTP_fungal"/>
    <property type="match status" value="1"/>
</dbReference>
<sequence length="885" mass="98615">MTPKAPKSAHQPTHQRLSHSLSNSNPNRSRVNISRTDSSQGPRQKFYLANETQLVSPICPKSPSTPEQRSPSPSYFGLIVDSSINSRPSDICPTEIWCSTASIRSISANSPMLPQIDTNDPEYEAFRKRANESHTFNLGHSNLSIFATPQGLTRPKLEKRPTKFDAADLPSPKSRITARDRPTSDPIQSDLQQGKTLLASSRRTENVRENFKGLCLPANIHTSTIVDNNLSKPSRSIDKLNLSVGNKNNALSFQLEDMSAMAPASKIQEVIEKFPDSFLLLDLRVFPQYSQSRIKGALNLCIPTTLLKRPSFNLQKLSDTFTNEEEKEKFSHWPTTEYIIMYDAASTHKKDSGPALNTLKKFVTEGWKGSSYILQGGFKEFAKTCPSLVDNRPFKEVQPSKINLSLGSTVPAVAPVAGGCLMPLTKDAANPFFSNIRQNQDLIGGVGQIDIKIPSQITTECMKRLPKWLLGIAEKEDHGKRVSHKYLRIEQEELATMTKALSSKVCYGTPSVDSKSIRLAGIEKGNKNRYNNIWPYEHSRVKLLSRPEGACDYVNASHIKASRSNKRYIASQGPLPATFEDFWSVIWEQGVQVIVMLTAEKEGGQLKCHDYWSAQSYGQYSLKVLSENQVPLEVRPRNELLCRRATTTIDMETVRIVSQSGQTVSEGPHVTIRKFALSHTGVSSLVHEITQIHYSSWPDFGAPTNPCELLSLVELSNLIQRTAAAPNQSPRIDEPEGEDTPPILVHCSAGCGRTGTFCTIDSVIDILKRQRKEMNTKSIIKFPQSSFLGGHHSGKIKNTLPVKEDSCTWDGDMDLVEKTVEDFRSQRLSMVQNLRQFVLCYETVLEWVAQQVTRGQKPSPHVLKSVSKIAAFELNGGRDRCGSVF</sequence>
<proteinExistence type="inferred from homology"/>
<evidence type="ECO:0000313" key="8">
    <source>
        <dbReference type="Proteomes" id="UP000286134"/>
    </source>
</evidence>
<keyword evidence="8" id="KW-1185">Reference proteome</keyword>
<feature type="compositionally biased region" description="Basic and acidic residues" evidence="3">
    <location>
        <begin position="155"/>
        <end position="166"/>
    </location>
</feature>
<dbReference type="SMART" id="SM00404">
    <property type="entry name" value="PTPc_motif"/>
    <property type="match status" value="1"/>
</dbReference>
<evidence type="ECO:0000256" key="1">
    <source>
        <dbReference type="ARBA" id="ARBA00009649"/>
    </source>
</evidence>
<feature type="domain" description="Tyrosine-protein phosphatase" evidence="4">
    <location>
        <begin position="526"/>
        <end position="847"/>
    </location>
</feature>
<evidence type="ECO:0000259" key="6">
    <source>
        <dbReference type="PROSITE" id="PS50206"/>
    </source>
</evidence>
<dbReference type="SMART" id="SM00194">
    <property type="entry name" value="PTPc"/>
    <property type="match status" value="1"/>
</dbReference>
<feature type="domain" description="Rhodanese" evidence="6">
    <location>
        <begin position="274"/>
        <end position="390"/>
    </location>
</feature>
<dbReference type="SMART" id="SM00450">
    <property type="entry name" value="RHOD"/>
    <property type="match status" value="1"/>
</dbReference>
<evidence type="ECO:0000313" key="7">
    <source>
        <dbReference type="EMBL" id="RKF62423.1"/>
    </source>
</evidence>
<dbReference type="PANTHER" id="PTHR19134:SF561">
    <property type="entry name" value="PROTEIN TYROSINE PHOSPHATASE 36E, ISOFORM A"/>
    <property type="match status" value="1"/>
</dbReference>